<keyword evidence="2" id="KW-1185">Reference proteome</keyword>
<evidence type="ECO:0000313" key="1">
    <source>
        <dbReference type="EMBL" id="GGG21521.1"/>
    </source>
</evidence>
<dbReference type="Proteomes" id="UP000654257">
    <property type="component" value="Unassembled WGS sequence"/>
</dbReference>
<comment type="caution">
    <text evidence="1">The sequence shown here is derived from an EMBL/GenBank/DDBJ whole genome shotgun (WGS) entry which is preliminary data.</text>
</comment>
<reference evidence="1" key="2">
    <citation type="submission" date="2020-09" db="EMBL/GenBank/DDBJ databases">
        <authorList>
            <person name="Sun Q."/>
            <person name="Sedlacek I."/>
        </authorList>
    </citation>
    <scope>NUCLEOTIDE SEQUENCE</scope>
    <source>
        <strain evidence="1">CCM 7905</strain>
    </source>
</reference>
<dbReference type="EMBL" id="BMCU01000004">
    <property type="protein sequence ID" value="GGG21521.1"/>
    <property type="molecule type" value="Genomic_DNA"/>
</dbReference>
<proteinExistence type="predicted"/>
<gene>
    <name evidence="1" type="ORF">GCM10007304_39150</name>
</gene>
<reference evidence="1" key="1">
    <citation type="journal article" date="2014" name="Int. J. Syst. Evol. Microbiol.">
        <title>Complete genome sequence of Corynebacterium casei LMG S-19264T (=DSM 44701T), isolated from a smear-ripened cheese.</title>
        <authorList>
            <consortium name="US DOE Joint Genome Institute (JGI-PGF)"/>
            <person name="Walter F."/>
            <person name="Albersmeier A."/>
            <person name="Kalinowski J."/>
            <person name="Ruckert C."/>
        </authorList>
    </citation>
    <scope>NUCLEOTIDE SEQUENCE</scope>
    <source>
        <strain evidence="1">CCM 7905</strain>
    </source>
</reference>
<evidence type="ECO:0000313" key="2">
    <source>
        <dbReference type="Proteomes" id="UP000654257"/>
    </source>
</evidence>
<dbReference type="RefSeq" id="WP_188546559.1">
    <property type="nucleotide sequence ID" value="NZ_BMCU01000004.1"/>
</dbReference>
<accession>A0A917LG91</accession>
<name>A0A917LG91_9NOCA</name>
<dbReference type="AlphaFoldDB" id="A0A917LG91"/>
<organism evidence="1 2">
    <name type="scientific">Rhodococcoides trifolii</name>
    <dbReference type="NCBI Taxonomy" id="908250"/>
    <lineage>
        <taxon>Bacteria</taxon>
        <taxon>Bacillati</taxon>
        <taxon>Actinomycetota</taxon>
        <taxon>Actinomycetes</taxon>
        <taxon>Mycobacteriales</taxon>
        <taxon>Nocardiaceae</taxon>
        <taxon>Rhodococcoides</taxon>
    </lineage>
</organism>
<evidence type="ECO:0008006" key="3">
    <source>
        <dbReference type="Google" id="ProtNLM"/>
    </source>
</evidence>
<sequence length="220" mass="23726">MTPFVLQCGSPLLPIALSDLPLFDAPEVPTKDDCDALLAEMDTAHNPRIIVLGTDASLAAVLTRLLRTERLHMEVAYVPETASDASELFHTGTGSRAAKVALSGTASPTPLIRDDTGTALVGRATVCGSEGELVGEAYVDDTRLFSGSVPGIEVSPMLEMPGLRARVQGKRGFFRRRWIAGRAVQLGAKSARLTKDGVAIPRETTRSSMYRHDQQWLLVR</sequence>
<protein>
    <recommendedName>
        <fullName evidence="3">Peptidase M50</fullName>
    </recommendedName>
</protein>